<dbReference type="InterPro" id="IPR006026">
    <property type="entry name" value="Peptidase_Metallo"/>
</dbReference>
<comment type="subunit">
    <text evidence="2">Monomer.</text>
</comment>
<comment type="caution">
    <text evidence="9">Lacks conserved residue(s) required for the propagation of feature annotation.</text>
</comment>
<evidence type="ECO:0000256" key="7">
    <source>
        <dbReference type="ARBA" id="ARBA00023049"/>
    </source>
</evidence>
<reference evidence="13" key="1">
    <citation type="submission" date="2015-04" db="EMBL/GenBank/DDBJ databases">
        <title>Proteases from Tityus serrulatus venom gland: venom proteases and peptide maturation.</title>
        <authorList>
            <person name="Carmo A.O."/>
            <person name="Martins A.P.V."/>
            <person name="Oliveira-Mendes B.B.R."/>
            <person name="Horta C.C.R."/>
            <person name="Dantas A.E."/>
            <person name="Kalapothakis E."/>
        </authorList>
    </citation>
    <scope>NUCLEOTIDE SEQUENCE</scope>
</reference>
<evidence type="ECO:0000313" key="13">
    <source>
        <dbReference type="EMBL" id="AMO02542.1"/>
    </source>
</evidence>
<dbReference type="SUPFAM" id="SSF55486">
    <property type="entry name" value="Metalloproteases ('zincins'), catalytic domain"/>
    <property type="match status" value="1"/>
</dbReference>
<dbReference type="PRINTS" id="PR00480">
    <property type="entry name" value="ASTACIN"/>
</dbReference>
<accession>A0A1S5QN49</accession>
<dbReference type="AlphaFoldDB" id="A0A1S5QN49"/>
<dbReference type="EC" id="3.4.24.-" evidence="10"/>
<dbReference type="GO" id="GO:0008270">
    <property type="term" value="F:zinc ion binding"/>
    <property type="evidence" value="ECO:0007669"/>
    <property type="project" value="UniProtKB-UniRule"/>
</dbReference>
<evidence type="ECO:0000256" key="3">
    <source>
        <dbReference type="ARBA" id="ARBA00022670"/>
    </source>
</evidence>
<feature type="binding site" evidence="9">
    <location>
        <position position="156"/>
    </location>
    <ligand>
        <name>Zn(2+)</name>
        <dbReference type="ChEBI" id="CHEBI:29105"/>
        <note>catalytic</note>
    </ligand>
</feature>
<feature type="transmembrane region" description="Helical" evidence="11">
    <location>
        <begin position="16"/>
        <end position="37"/>
    </location>
</feature>
<dbReference type="PANTHER" id="PTHR10127:SF780">
    <property type="entry name" value="METALLOENDOPEPTIDASE"/>
    <property type="match status" value="1"/>
</dbReference>
<proteinExistence type="evidence at transcript level"/>
<dbReference type="GO" id="GO:0006508">
    <property type="term" value="P:proteolysis"/>
    <property type="evidence" value="ECO:0007669"/>
    <property type="project" value="UniProtKB-KW"/>
</dbReference>
<evidence type="ECO:0000256" key="8">
    <source>
        <dbReference type="ARBA" id="ARBA00025529"/>
    </source>
</evidence>
<organism evidence="13">
    <name type="scientific">Tityus serrulatus</name>
    <name type="common">Brazilian yellow scorpion</name>
    <dbReference type="NCBI Taxonomy" id="6887"/>
    <lineage>
        <taxon>Eukaryota</taxon>
        <taxon>Metazoa</taxon>
        <taxon>Ecdysozoa</taxon>
        <taxon>Arthropoda</taxon>
        <taxon>Chelicerata</taxon>
        <taxon>Arachnida</taxon>
        <taxon>Scorpiones</taxon>
        <taxon>Buthida</taxon>
        <taxon>Buthoidea</taxon>
        <taxon>Buthidae</taxon>
        <taxon>Tityus</taxon>
    </lineage>
</organism>
<dbReference type="InterPro" id="IPR024079">
    <property type="entry name" value="MetalloPept_cat_dom_sf"/>
</dbReference>
<evidence type="ECO:0000256" key="11">
    <source>
        <dbReference type="SAM" id="Phobius"/>
    </source>
</evidence>
<sequence>MKIQNFETRKIKTKGIFIISTIYLNILTGGVSSLPYLNPNLLEGDIIEVRNSSRQIRNIKREATWPMGRIPYQLTYNIDYKLSVLIHEAIFHYNVLTCIRFVPRTYERDFVMIYEGGGCYSYIGKKGGLQILSLGKGCDYFPIVVHEFGHVVGLYHEHNRSDRDDYLTIHWNNIKKGMEIQFIKVNDSDFDTVDKFDYNSIMLYGERIFSKNGKLKTVEAKDGTELESLKKKYGLSHYDVLKIKRLYNCDN</sequence>
<evidence type="ECO:0000256" key="5">
    <source>
        <dbReference type="ARBA" id="ARBA00022801"/>
    </source>
</evidence>
<feature type="binding site" evidence="9">
    <location>
        <position position="146"/>
    </location>
    <ligand>
        <name>Zn(2+)</name>
        <dbReference type="ChEBI" id="CHEBI:29105"/>
        <note>catalytic</note>
    </ligand>
</feature>
<keyword evidence="3 9" id="KW-0645">Protease</keyword>
<dbReference type="GO" id="GO:0004222">
    <property type="term" value="F:metalloendopeptidase activity"/>
    <property type="evidence" value="ECO:0007669"/>
    <property type="project" value="UniProtKB-UniRule"/>
</dbReference>
<keyword evidence="5 9" id="KW-0378">Hydrolase</keyword>
<dbReference type="PANTHER" id="PTHR10127">
    <property type="entry name" value="DISCOIDIN, CUB, EGF, LAMININ , AND ZINC METALLOPROTEASE DOMAIN CONTAINING"/>
    <property type="match status" value="1"/>
</dbReference>
<protein>
    <recommendedName>
        <fullName evidence="10">Metalloendopeptidase</fullName>
        <ecNumber evidence="10">3.4.24.-</ecNumber>
    </recommendedName>
</protein>
<comment type="similarity">
    <text evidence="1">Belongs to the venom metalloproteinase (M12B) family.</text>
</comment>
<evidence type="ECO:0000256" key="1">
    <source>
        <dbReference type="ARBA" id="ARBA00006629"/>
    </source>
</evidence>
<keyword evidence="7 9" id="KW-0482">Metalloprotease</keyword>
<feature type="binding site" evidence="9">
    <location>
        <position position="150"/>
    </location>
    <ligand>
        <name>Zn(2+)</name>
        <dbReference type="ChEBI" id="CHEBI:29105"/>
        <note>catalytic</note>
    </ligand>
</feature>
<dbReference type="InterPro" id="IPR034035">
    <property type="entry name" value="Astacin-like_dom"/>
</dbReference>
<keyword evidence="11" id="KW-0812">Transmembrane</keyword>
<name>A0A1S5QN49_TITSE</name>
<feature type="domain" description="Peptidase M12A" evidence="12">
    <location>
        <begin position="54"/>
        <end position="250"/>
    </location>
</feature>
<keyword evidence="6 9" id="KW-0862">Zinc</keyword>
<dbReference type="SMART" id="SM00235">
    <property type="entry name" value="ZnMc"/>
    <property type="match status" value="1"/>
</dbReference>
<dbReference type="CDD" id="cd04280">
    <property type="entry name" value="ZnMc_astacin_like"/>
    <property type="match status" value="1"/>
</dbReference>
<keyword evidence="4 9" id="KW-0479">Metal-binding</keyword>
<dbReference type="Pfam" id="PF01400">
    <property type="entry name" value="Astacin"/>
    <property type="match status" value="1"/>
</dbReference>
<dbReference type="InterPro" id="IPR001506">
    <property type="entry name" value="Peptidase_M12A"/>
</dbReference>
<comment type="cofactor">
    <cofactor evidence="9 10">
        <name>Zn(2+)</name>
        <dbReference type="ChEBI" id="CHEBI:29105"/>
    </cofactor>
    <text evidence="9 10">Binds 1 zinc ion per subunit.</text>
</comment>
<evidence type="ECO:0000256" key="4">
    <source>
        <dbReference type="ARBA" id="ARBA00022723"/>
    </source>
</evidence>
<evidence type="ECO:0000256" key="2">
    <source>
        <dbReference type="ARBA" id="ARBA00011245"/>
    </source>
</evidence>
<evidence type="ECO:0000259" key="12">
    <source>
        <dbReference type="PROSITE" id="PS51864"/>
    </source>
</evidence>
<evidence type="ECO:0000256" key="9">
    <source>
        <dbReference type="PROSITE-ProRule" id="PRU01211"/>
    </source>
</evidence>
<evidence type="ECO:0000256" key="6">
    <source>
        <dbReference type="ARBA" id="ARBA00022833"/>
    </source>
</evidence>
<keyword evidence="11" id="KW-1133">Transmembrane helix</keyword>
<evidence type="ECO:0000256" key="10">
    <source>
        <dbReference type="RuleBase" id="RU361183"/>
    </source>
</evidence>
<feature type="active site" evidence="9">
    <location>
        <position position="147"/>
    </location>
</feature>
<comment type="function">
    <text evidence="8">Zinc metalloprotease. Provoques deadhesion of endothelial cells from cell cultures, and also degradation of fibronectin, fibrinogen and gelatin in vitro. Its role in the venom is not fully understood but it might act as a spreading factor that facilitates diffusion of other venom toxins. Alternatively, it might be involved in the proteolytic processing of other venom toxins or it might play a role in extra-oral digestion of prey.</text>
</comment>
<dbReference type="Gene3D" id="3.40.390.10">
    <property type="entry name" value="Collagenase (Catalytic Domain)"/>
    <property type="match status" value="1"/>
</dbReference>
<dbReference type="PROSITE" id="PS51864">
    <property type="entry name" value="ASTACIN"/>
    <property type="match status" value="1"/>
</dbReference>
<keyword evidence="11" id="KW-0472">Membrane</keyword>
<dbReference type="EMBL" id="KR068525">
    <property type="protein sequence ID" value="AMO02542.1"/>
    <property type="molecule type" value="mRNA"/>
</dbReference>